<reference evidence="1" key="1">
    <citation type="journal article" date="2017" name="Science">
        <title>Giant viruses with an expanded complement of translation system components.</title>
        <authorList>
            <person name="Schulz F."/>
            <person name="Yutin N."/>
            <person name="Ivanova N.N."/>
            <person name="Ortega D.R."/>
            <person name="Lee T.K."/>
            <person name="Vierheilig J."/>
            <person name="Daims H."/>
            <person name="Horn M."/>
            <person name="Wagner M."/>
            <person name="Jensen G.J."/>
            <person name="Kyrpides N.C."/>
            <person name="Koonin E.V."/>
            <person name="Woyke T."/>
        </authorList>
    </citation>
    <scope>NUCLEOTIDE SEQUENCE</scope>
    <source>
        <strain evidence="1">CTV1</strain>
    </source>
</reference>
<evidence type="ECO:0000313" key="1">
    <source>
        <dbReference type="EMBL" id="ARF08685.1"/>
    </source>
</evidence>
<accession>A0A1V0SAD7</accession>
<name>A0A1V0SAD7_9VIRU</name>
<organism evidence="1">
    <name type="scientific">Catovirus CTV1</name>
    <dbReference type="NCBI Taxonomy" id="1977631"/>
    <lineage>
        <taxon>Viruses</taxon>
        <taxon>Varidnaviria</taxon>
        <taxon>Bamfordvirae</taxon>
        <taxon>Nucleocytoviricota</taxon>
        <taxon>Megaviricetes</taxon>
        <taxon>Imitervirales</taxon>
        <taxon>Mimiviridae</taxon>
        <taxon>Klosneuvirinae</taxon>
        <taxon>Catovirus</taxon>
    </lineage>
</organism>
<protein>
    <submittedName>
        <fullName evidence="1">Uncharacterized protein</fullName>
    </submittedName>
</protein>
<gene>
    <name evidence="1" type="ORF">Catovirus_1_735</name>
</gene>
<proteinExistence type="predicted"/>
<dbReference type="EMBL" id="KY684083">
    <property type="protein sequence ID" value="ARF08685.1"/>
    <property type="molecule type" value="Genomic_DNA"/>
</dbReference>
<sequence length="455" mass="46206">MATKRYIWRVYCPATSQYETVISDTEPTVCPSDGTTPVDPSKTAIIESVFTDIITEGYINIESQLSDSGALKINASNVNGGIIMSSGIGGTNILSTNVISLTGAAASNFTTSSGNLTLKATSGLLDMDGGSGINIGNLSTTTPINIGTSSYSKNINIGNNTGSTNVTLRSGSGQLVFNSADTTSDAIQFFSSGGINSNATGIINIATSNNTGGAITLDAAFNNGGITISSGSQGIIISSNGGLIGIGTFSGGDVQIGTASIARTITIGNSTSTTSVFINSGTGGIAIGNDNSAGEIQLGNTSSAKTVVIGNNNSGTRIFQRYGTAGIIRNQEAETTLSDANSTISMADLLKNIFKITPTVDRTITLPTASAAVGGISGVQVGDSIDFTIINLSSATDEASVIISPGSGGSIVGYDTVNSYTNNVGTYFSSGSGLFRMRFTNVSNGTESYVVYRIS</sequence>